<dbReference type="SUPFAM" id="SSF53850">
    <property type="entry name" value="Periplasmic binding protein-like II"/>
    <property type="match status" value="1"/>
</dbReference>
<keyword evidence="5" id="KW-0472">Membrane</keyword>
<feature type="transmembrane region" description="Helical" evidence="5">
    <location>
        <begin position="222"/>
        <end position="242"/>
    </location>
</feature>
<accession>A0A1R0FAY0</accession>
<dbReference type="Pfam" id="PF03466">
    <property type="entry name" value="LysR_substrate"/>
    <property type="match status" value="1"/>
</dbReference>
<dbReference type="RefSeq" id="WP_075869227.1">
    <property type="nucleotide sequence ID" value="NZ_CALYQA010000007.1"/>
</dbReference>
<dbReference type="EMBL" id="LXYT01000001">
    <property type="protein sequence ID" value="OLY44049.1"/>
    <property type="molecule type" value="Genomic_DNA"/>
</dbReference>
<protein>
    <submittedName>
        <fullName evidence="7">DNA-binding transcriptional regulator, LysR family</fullName>
    </submittedName>
</protein>
<dbReference type="PANTHER" id="PTHR30419:SF8">
    <property type="entry name" value="NITROGEN ASSIMILATION TRANSCRIPTIONAL ACTIVATOR-RELATED"/>
    <property type="match status" value="1"/>
</dbReference>
<comment type="caution">
    <text evidence="7">The sequence shown here is derived from an EMBL/GenBank/DDBJ whole genome shotgun (WGS) entry which is preliminary data.</text>
</comment>
<dbReference type="GO" id="GO:0005829">
    <property type="term" value="C:cytosol"/>
    <property type="evidence" value="ECO:0007669"/>
    <property type="project" value="TreeGrafter"/>
</dbReference>
<evidence type="ECO:0000259" key="6">
    <source>
        <dbReference type="PROSITE" id="PS50931"/>
    </source>
</evidence>
<evidence type="ECO:0000313" key="7">
    <source>
        <dbReference type="EMBL" id="OLY44049.1"/>
    </source>
</evidence>
<evidence type="ECO:0000256" key="4">
    <source>
        <dbReference type="ARBA" id="ARBA00023163"/>
    </source>
</evidence>
<dbReference type="InterPro" id="IPR000847">
    <property type="entry name" value="LysR_HTH_N"/>
</dbReference>
<name>A0A1R0FAY0_9HYPH</name>
<organism evidence="7 8">
    <name type="scientific">Bartonella apis</name>
    <dbReference type="NCBI Taxonomy" id="1686310"/>
    <lineage>
        <taxon>Bacteria</taxon>
        <taxon>Pseudomonadati</taxon>
        <taxon>Pseudomonadota</taxon>
        <taxon>Alphaproteobacteria</taxon>
        <taxon>Hyphomicrobiales</taxon>
        <taxon>Bartonellaceae</taxon>
        <taxon>Bartonella</taxon>
    </lineage>
</organism>
<keyword evidence="4" id="KW-0804">Transcription</keyword>
<dbReference type="InterPro" id="IPR036390">
    <property type="entry name" value="WH_DNA-bd_sf"/>
</dbReference>
<dbReference type="AlphaFoldDB" id="A0A1R0FAY0"/>
<evidence type="ECO:0000256" key="3">
    <source>
        <dbReference type="ARBA" id="ARBA00023125"/>
    </source>
</evidence>
<keyword evidence="3 7" id="KW-0238">DNA-binding</keyword>
<feature type="domain" description="HTH lysR-type" evidence="6">
    <location>
        <begin position="1"/>
        <end position="58"/>
    </location>
</feature>
<evidence type="ECO:0000256" key="5">
    <source>
        <dbReference type="SAM" id="Phobius"/>
    </source>
</evidence>
<dbReference type="OrthoDB" id="9803735at2"/>
<dbReference type="Proteomes" id="UP000187344">
    <property type="component" value="Unassembled WGS sequence"/>
</dbReference>
<keyword evidence="8" id="KW-1185">Reference proteome</keyword>
<feature type="transmembrane region" description="Helical" evidence="5">
    <location>
        <begin position="184"/>
        <end position="202"/>
    </location>
</feature>
<dbReference type="InterPro" id="IPR036388">
    <property type="entry name" value="WH-like_DNA-bd_sf"/>
</dbReference>
<proteinExistence type="inferred from homology"/>
<dbReference type="Pfam" id="PF00126">
    <property type="entry name" value="HTH_1"/>
    <property type="match status" value="1"/>
</dbReference>
<sequence>MQIRTLEAFIEIIRQNGFSAAAKVLNATQSTISKSLAQLENQYGTKLINRNKGKMQLTAAGEYVFRHAQRILAEETAIEREIAELKGLKRGVLKIGLPPIGSSELFAPVLARYTSSHPQIDINIVEHGSKKLEELVRTGEIELAGSLVPIASGFDYQDVRNDPVVALMPASLAGDRKKITAKELAEYPFVLFASQFALTPLVMEAFHEKGLEPVVSARSSQIDFLFGLVAAGMGVGFLPRMIAEKRNVKNVKTVVITDTAIEWHMALIWRSNNHLSYAAREWLRLSRQYHGTP</sequence>
<dbReference type="InterPro" id="IPR005119">
    <property type="entry name" value="LysR_subst-bd"/>
</dbReference>
<dbReference type="FunFam" id="1.10.10.10:FF:000001">
    <property type="entry name" value="LysR family transcriptional regulator"/>
    <property type="match status" value="1"/>
</dbReference>
<evidence type="ECO:0000256" key="2">
    <source>
        <dbReference type="ARBA" id="ARBA00023015"/>
    </source>
</evidence>
<keyword evidence="2" id="KW-0805">Transcription regulation</keyword>
<dbReference type="InterPro" id="IPR050950">
    <property type="entry name" value="HTH-type_LysR_regulators"/>
</dbReference>
<dbReference type="CDD" id="cd08438">
    <property type="entry name" value="PBP2_CidR"/>
    <property type="match status" value="1"/>
</dbReference>
<dbReference type="GO" id="GO:0003677">
    <property type="term" value="F:DNA binding"/>
    <property type="evidence" value="ECO:0007669"/>
    <property type="project" value="UniProtKB-KW"/>
</dbReference>
<dbReference type="PROSITE" id="PS50931">
    <property type="entry name" value="HTH_LYSR"/>
    <property type="match status" value="1"/>
</dbReference>
<keyword evidence="5" id="KW-1133">Transmembrane helix</keyword>
<dbReference type="Gene3D" id="3.40.190.290">
    <property type="match status" value="1"/>
</dbReference>
<gene>
    <name evidence="7" type="ORF">PEB0149_015010</name>
</gene>
<dbReference type="PANTHER" id="PTHR30419">
    <property type="entry name" value="HTH-TYPE TRANSCRIPTIONAL REGULATOR YBHD"/>
    <property type="match status" value="1"/>
</dbReference>
<comment type="similarity">
    <text evidence="1">Belongs to the LysR transcriptional regulatory family.</text>
</comment>
<evidence type="ECO:0000313" key="8">
    <source>
        <dbReference type="Proteomes" id="UP000187344"/>
    </source>
</evidence>
<dbReference type="GO" id="GO:0003700">
    <property type="term" value="F:DNA-binding transcription factor activity"/>
    <property type="evidence" value="ECO:0007669"/>
    <property type="project" value="InterPro"/>
</dbReference>
<reference evidence="7 8" key="1">
    <citation type="submission" date="2016-12" db="EMBL/GenBank/DDBJ databases">
        <title>Comparative genomics of Bartonella apis.</title>
        <authorList>
            <person name="Engel P."/>
        </authorList>
    </citation>
    <scope>NUCLEOTIDE SEQUENCE [LARGE SCALE GENOMIC DNA]</scope>
    <source>
        <strain evidence="7 8">PEB0149</strain>
    </source>
</reference>
<dbReference type="SUPFAM" id="SSF46785">
    <property type="entry name" value="Winged helix' DNA-binding domain"/>
    <property type="match status" value="1"/>
</dbReference>
<evidence type="ECO:0000256" key="1">
    <source>
        <dbReference type="ARBA" id="ARBA00009437"/>
    </source>
</evidence>
<dbReference type="PRINTS" id="PR00039">
    <property type="entry name" value="HTHLYSR"/>
</dbReference>
<keyword evidence="5" id="KW-0812">Transmembrane</keyword>
<dbReference type="Gene3D" id="1.10.10.10">
    <property type="entry name" value="Winged helix-like DNA-binding domain superfamily/Winged helix DNA-binding domain"/>
    <property type="match status" value="1"/>
</dbReference>